<keyword evidence="3" id="KW-1185">Reference proteome</keyword>
<evidence type="ECO:0000313" key="2">
    <source>
        <dbReference type="EMBL" id="QKF67674.1"/>
    </source>
</evidence>
<dbReference type="Gene3D" id="3.40.190.170">
    <property type="entry name" value="Bacterial extracellular solute-binding protein, family 7"/>
    <property type="match status" value="1"/>
</dbReference>
<dbReference type="Proteomes" id="UP000503482">
    <property type="component" value="Chromosome"/>
</dbReference>
<dbReference type="RefSeq" id="WP_128359421.1">
    <property type="nucleotide sequence ID" value="NZ_CP053840.1"/>
</dbReference>
<dbReference type="InterPro" id="IPR038404">
    <property type="entry name" value="TRAP_DctP_sf"/>
</dbReference>
<organism evidence="2 3">
    <name type="scientific">Arcobacter venerupis</name>
    <dbReference type="NCBI Taxonomy" id="1054033"/>
    <lineage>
        <taxon>Bacteria</taxon>
        <taxon>Pseudomonadati</taxon>
        <taxon>Campylobacterota</taxon>
        <taxon>Epsilonproteobacteria</taxon>
        <taxon>Campylobacterales</taxon>
        <taxon>Arcobacteraceae</taxon>
        <taxon>Arcobacter</taxon>
    </lineage>
</organism>
<keyword evidence="1" id="KW-0732">Signal</keyword>
<dbReference type="PANTHER" id="PTHR33376:SF15">
    <property type="entry name" value="BLL6794 PROTEIN"/>
    <property type="match status" value="1"/>
</dbReference>
<dbReference type="KEGG" id="avp:AVENP_2146"/>
<dbReference type="AlphaFoldDB" id="A0AAE7E4Q7"/>
<dbReference type="InterPro" id="IPR018389">
    <property type="entry name" value="DctP_fam"/>
</dbReference>
<sequence>MKILIQKGAILLASSMLLVGSLWAKEDSAKPITLTLHHFLSSKAPPHVELIEPWAKKVEEMSKGRLKIEIFPSMSMGGKPNELYGQAKDGAADIVYTIAGYTPGLFTRTEVFELPTIHTNSSLRTAMAAKENFDLIKDDFKDVKPLLIASAGPYQLDMVSKKVEKIDDVKGLKLRSPSRTGAWYIEELGAEPVGMPLPDVPQSLSKNAIDGAVLPMDVFPAFKFQQLTKYTTEIKGGGGFGGSVLLLLMNKDKFNSLPKDLQAILEESTGTELIEKFAKLADNMEVVGKDLQVKSGGEIITLDETETKKFDEAGDKVVQRWVKEVNSKGIDGQKIVDAVRKSISK</sequence>
<name>A0AAE7E4Q7_9BACT</name>
<accession>A0AAE7E4Q7</accession>
<evidence type="ECO:0000313" key="3">
    <source>
        <dbReference type="Proteomes" id="UP000503482"/>
    </source>
</evidence>
<dbReference type="Pfam" id="PF03480">
    <property type="entry name" value="DctP"/>
    <property type="match status" value="1"/>
</dbReference>
<evidence type="ECO:0000256" key="1">
    <source>
        <dbReference type="ARBA" id="ARBA00022729"/>
    </source>
</evidence>
<protein>
    <submittedName>
        <fullName evidence="2">TRAP transporter, substrate binding protein, DctP family</fullName>
    </submittedName>
</protein>
<gene>
    <name evidence="2" type="ORF">AVENP_2146</name>
</gene>
<dbReference type="GO" id="GO:0055085">
    <property type="term" value="P:transmembrane transport"/>
    <property type="evidence" value="ECO:0007669"/>
    <property type="project" value="InterPro"/>
</dbReference>
<dbReference type="CDD" id="cd13665">
    <property type="entry name" value="PBP2_TRAP_Dctp3_4"/>
    <property type="match status" value="1"/>
</dbReference>
<reference evidence="2 3" key="1">
    <citation type="submission" date="2020-05" db="EMBL/GenBank/DDBJ databases">
        <title>Complete genome sequencing of Campylobacter and Arcobacter type strains.</title>
        <authorList>
            <person name="Miller W.G."/>
            <person name="Yee E."/>
        </authorList>
    </citation>
    <scope>NUCLEOTIDE SEQUENCE [LARGE SCALE GENOMIC DNA]</scope>
    <source>
        <strain evidence="2 3">LMG 26156</strain>
    </source>
</reference>
<dbReference type="NCBIfam" id="NF037995">
    <property type="entry name" value="TRAP_S1"/>
    <property type="match status" value="1"/>
</dbReference>
<proteinExistence type="predicted"/>
<dbReference type="PANTHER" id="PTHR33376">
    <property type="match status" value="1"/>
</dbReference>
<dbReference type="EMBL" id="CP053840">
    <property type="protein sequence ID" value="QKF67674.1"/>
    <property type="molecule type" value="Genomic_DNA"/>
</dbReference>